<sequence length="322" mass="34654">MIDVPWAQVEGYEFFWAPKRAILCPGNKAGVLPVKFIMGDVHLDSGEQMKLESPIVQTVLTHDTLQGDPGGEGQGEAYGLRTKILAPLKTPAKRRELNTIDTALGSDEETHNSGDSSSEGEAETTLVDEGSDCEIVTLCQLRSGTVVPIKVQGQSLFAVVDIAAEVTLISEEVYRSLKSAPPVLREVIMNTAGKGMQMNGYVVGPVNLELGSKLIQSNLYVAPIEDDILLGFDLLRAHCIDLQMSEGQLWVGYEAIPMTMGKVGQAPRVANVTLREKITVPPNSVMKISCYVNWVLPSYIVEAGTHSGLLVPCTLHAGGANP</sequence>
<dbReference type="Proteomes" id="UP000507470">
    <property type="component" value="Unassembled WGS sequence"/>
</dbReference>
<dbReference type="Gene3D" id="2.40.70.10">
    <property type="entry name" value="Acid Proteases"/>
    <property type="match status" value="1"/>
</dbReference>
<proteinExistence type="predicted"/>
<dbReference type="CDD" id="cd00303">
    <property type="entry name" value="retropepsin_like"/>
    <property type="match status" value="1"/>
</dbReference>
<dbReference type="InterPro" id="IPR021109">
    <property type="entry name" value="Peptidase_aspartic_dom_sf"/>
</dbReference>
<evidence type="ECO:0008006" key="4">
    <source>
        <dbReference type="Google" id="ProtNLM"/>
    </source>
</evidence>
<dbReference type="EMBL" id="CACVKT020004065">
    <property type="protein sequence ID" value="CAC5387879.1"/>
    <property type="molecule type" value="Genomic_DNA"/>
</dbReference>
<dbReference type="OrthoDB" id="3439159at2759"/>
<protein>
    <recommendedName>
        <fullName evidence="4">Peptidase A2 domain-containing protein</fullName>
    </recommendedName>
</protein>
<dbReference type="AlphaFoldDB" id="A0A6J8BYN5"/>
<evidence type="ECO:0000313" key="2">
    <source>
        <dbReference type="EMBL" id="CAC5387879.1"/>
    </source>
</evidence>
<reference evidence="2 3" key="1">
    <citation type="submission" date="2020-06" db="EMBL/GenBank/DDBJ databases">
        <authorList>
            <person name="Li R."/>
            <person name="Bekaert M."/>
        </authorList>
    </citation>
    <scope>NUCLEOTIDE SEQUENCE [LARGE SCALE GENOMIC DNA]</scope>
    <source>
        <strain evidence="3">wild</strain>
    </source>
</reference>
<gene>
    <name evidence="2" type="ORF">MCOR_23160</name>
</gene>
<dbReference type="Pfam" id="PF13650">
    <property type="entry name" value="Asp_protease_2"/>
    <property type="match status" value="1"/>
</dbReference>
<keyword evidence="3" id="KW-1185">Reference proteome</keyword>
<evidence type="ECO:0000313" key="3">
    <source>
        <dbReference type="Proteomes" id="UP000507470"/>
    </source>
</evidence>
<dbReference type="SUPFAM" id="SSF50630">
    <property type="entry name" value="Acid proteases"/>
    <property type="match status" value="1"/>
</dbReference>
<evidence type="ECO:0000256" key="1">
    <source>
        <dbReference type="SAM" id="MobiDB-lite"/>
    </source>
</evidence>
<feature type="region of interest" description="Disordered" evidence="1">
    <location>
        <begin position="101"/>
        <end position="127"/>
    </location>
</feature>
<name>A0A6J8BYN5_MYTCO</name>
<organism evidence="2 3">
    <name type="scientific">Mytilus coruscus</name>
    <name type="common">Sea mussel</name>
    <dbReference type="NCBI Taxonomy" id="42192"/>
    <lineage>
        <taxon>Eukaryota</taxon>
        <taxon>Metazoa</taxon>
        <taxon>Spiralia</taxon>
        <taxon>Lophotrochozoa</taxon>
        <taxon>Mollusca</taxon>
        <taxon>Bivalvia</taxon>
        <taxon>Autobranchia</taxon>
        <taxon>Pteriomorphia</taxon>
        <taxon>Mytilida</taxon>
        <taxon>Mytiloidea</taxon>
        <taxon>Mytilidae</taxon>
        <taxon>Mytilinae</taxon>
        <taxon>Mytilus</taxon>
    </lineage>
</organism>
<accession>A0A6J8BYN5</accession>